<evidence type="ECO:0000313" key="1">
    <source>
        <dbReference type="EMBL" id="CAB4211690.1"/>
    </source>
</evidence>
<name>A0A6J5SDA4_9CAUD</name>
<organism evidence="1">
    <name type="scientific">uncultured Caudovirales phage</name>
    <dbReference type="NCBI Taxonomy" id="2100421"/>
    <lineage>
        <taxon>Viruses</taxon>
        <taxon>Duplodnaviria</taxon>
        <taxon>Heunggongvirae</taxon>
        <taxon>Uroviricota</taxon>
        <taxon>Caudoviricetes</taxon>
        <taxon>Peduoviridae</taxon>
        <taxon>Maltschvirus</taxon>
        <taxon>Maltschvirus maltsch</taxon>
    </lineage>
</organism>
<dbReference type="EMBL" id="LR797380">
    <property type="protein sequence ID" value="CAB4211690.1"/>
    <property type="molecule type" value="Genomic_DNA"/>
</dbReference>
<proteinExistence type="predicted"/>
<reference evidence="1" key="1">
    <citation type="submission" date="2020-05" db="EMBL/GenBank/DDBJ databases">
        <authorList>
            <person name="Chiriac C."/>
            <person name="Salcher M."/>
            <person name="Ghai R."/>
            <person name="Kavagutti S V."/>
        </authorList>
    </citation>
    <scope>NUCLEOTIDE SEQUENCE</scope>
</reference>
<gene>
    <name evidence="1" type="ORF">UFOVP1414_1</name>
</gene>
<sequence>MSGNKLSPIMAWHASPFDIPDGKFGEMQKVSGTGQGAASFGRGAAYVAESPTVSGPGKSSYMEEFANHPAVSEYGAPNLRFNGINLQELHKAKTQDYDRYLKLLDLSSLNRSPHLIDNLHDFLNVYNEAHSDPLYERPENLTEAFSHFRRHKLEGEYYTDKNSQQEDIDAQNKFVIEDSAELWDKVLKYTTPYTENEYRGPYSYQVAVHLTPETILDWDAALKDHHPNAKEKILKAFNDPIAAEEWGNAFQTGAVVYRQLQSNYKSDFDASEALYNAGIHGIKYLDRGSRQGPTVMFKDKPLIPDGSTYDPAISEVNLRLLANSGDIDLSIEHMKERMDQFPGTKPAMEKAINWLNENRKHIKMVNATYNYVIFHPDFVQ</sequence>
<accession>A0A6J5SDA4</accession>
<feature type="non-terminal residue" evidence="1">
    <location>
        <position position="380"/>
    </location>
</feature>
<protein>
    <submittedName>
        <fullName evidence="1">Uncharacterized protein</fullName>
    </submittedName>
</protein>